<sequence>MNYRFAIVLTNLLLFSTSLLAQSTRRNSWFRLTVNHRIGQNFSLDNEFQHRRQNNFDDKNYLSKALLVSYRSWVHYKPKKDVQVSLSPFAIMHQNPVYEQPIDTLKDMGREIRFAGMAQVQRSLFDMLYVYGKGGMEYRSFKHKKAKLRMRQRIGLTYSWQICQLNVYEELMLHVAGVEPTQLLDQNRLGASISLKPNQPWALELGYIHTDKLSTSSNTLGTEKNLFLNVSYQLGKN</sequence>
<dbReference type="Pfam" id="PF10677">
    <property type="entry name" value="DUF2490"/>
    <property type="match status" value="1"/>
</dbReference>
<evidence type="ECO:0000313" key="3">
    <source>
        <dbReference type="Proteomes" id="UP000245880"/>
    </source>
</evidence>
<keyword evidence="3" id="KW-1185">Reference proteome</keyword>
<dbReference type="InterPro" id="IPR019619">
    <property type="entry name" value="DUF2490"/>
</dbReference>
<dbReference type="EMBL" id="QGDT01000003">
    <property type="protein sequence ID" value="PWJ58682.1"/>
    <property type="molecule type" value="Genomic_DNA"/>
</dbReference>
<dbReference type="OrthoDB" id="1118734at2"/>
<accession>A0A316AMC0</accession>
<gene>
    <name evidence="2" type="ORF">CLV98_10347</name>
</gene>
<comment type="caution">
    <text evidence="2">The sequence shown here is derived from an EMBL/GenBank/DDBJ whole genome shotgun (WGS) entry which is preliminary data.</text>
</comment>
<protein>
    <submittedName>
        <fullName evidence="2">Uncharacterized protein DUF2490</fullName>
    </submittedName>
</protein>
<evidence type="ECO:0000256" key="1">
    <source>
        <dbReference type="SAM" id="SignalP"/>
    </source>
</evidence>
<evidence type="ECO:0000313" key="2">
    <source>
        <dbReference type="EMBL" id="PWJ58682.1"/>
    </source>
</evidence>
<name>A0A316AMC0_9BACT</name>
<feature type="signal peptide" evidence="1">
    <location>
        <begin position="1"/>
        <end position="21"/>
    </location>
</feature>
<dbReference type="AlphaFoldDB" id="A0A316AMC0"/>
<keyword evidence="1" id="KW-0732">Signal</keyword>
<proteinExistence type="predicted"/>
<organism evidence="2 3">
    <name type="scientific">Dyadobacter jejuensis</name>
    <dbReference type="NCBI Taxonomy" id="1082580"/>
    <lineage>
        <taxon>Bacteria</taxon>
        <taxon>Pseudomonadati</taxon>
        <taxon>Bacteroidota</taxon>
        <taxon>Cytophagia</taxon>
        <taxon>Cytophagales</taxon>
        <taxon>Spirosomataceae</taxon>
        <taxon>Dyadobacter</taxon>
    </lineage>
</organism>
<dbReference type="RefSeq" id="WP_158281212.1">
    <property type="nucleotide sequence ID" value="NZ_QGDT01000003.1"/>
</dbReference>
<dbReference type="Proteomes" id="UP000245880">
    <property type="component" value="Unassembled WGS sequence"/>
</dbReference>
<feature type="chain" id="PRO_5016311005" evidence="1">
    <location>
        <begin position="22"/>
        <end position="237"/>
    </location>
</feature>
<reference evidence="2 3" key="1">
    <citation type="submission" date="2018-03" db="EMBL/GenBank/DDBJ databases">
        <title>Genomic Encyclopedia of Archaeal and Bacterial Type Strains, Phase II (KMG-II): from individual species to whole genera.</title>
        <authorList>
            <person name="Goeker M."/>
        </authorList>
    </citation>
    <scope>NUCLEOTIDE SEQUENCE [LARGE SCALE GENOMIC DNA]</scope>
    <source>
        <strain evidence="2 3">DSM 100346</strain>
    </source>
</reference>